<sequence length="312" mass="32557">MADTDPWTMLLRAPRARDAFLLRVVMGGPWSLLVADEAPLTVMGQLQGNAWFAVEGGEPTLLHPGDVVLVRAPVHYRVASDPSVQPSMTIGPDQSCTGADGRELADALAQGVRTWGNDPAGADRLIVGTYRSDTQASRLLLGALPPALVVPAAAPELIGLLNRELAADADAGVLDRLLDLVLIDAVRTARAQLTSGAGGPVGVALRAIHSAPAQPWTVGSLAARAGVSRSALAARFRHEVGDTPSAYLTHWRLALAADLLLDTDATLDSIAARVGYGSPFSLSAAFSRRFGVSPRAFRTRGQAEGRGADLAG</sequence>
<dbReference type="InterPro" id="IPR018060">
    <property type="entry name" value="HTH_AraC"/>
</dbReference>
<evidence type="ECO:0000256" key="1">
    <source>
        <dbReference type="ARBA" id="ARBA00023015"/>
    </source>
</evidence>
<dbReference type="InterPro" id="IPR050204">
    <property type="entry name" value="AraC_XylS_family_regulators"/>
</dbReference>
<dbReference type="InterPro" id="IPR018062">
    <property type="entry name" value="HTH_AraC-typ_CS"/>
</dbReference>
<dbReference type="PROSITE" id="PS00041">
    <property type="entry name" value="HTH_ARAC_FAMILY_1"/>
    <property type="match status" value="1"/>
</dbReference>
<evidence type="ECO:0000313" key="5">
    <source>
        <dbReference type="EMBL" id="SPD87488.1"/>
    </source>
</evidence>
<organism evidence="5 6">
    <name type="scientific">Micropruina glycogenica</name>
    <dbReference type="NCBI Taxonomy" id="75385"/>
    <lineage>
        <taxon>Bacteria</taxon>
        <taxon>Bacillati</taxon>
        <taxon>Actinomycetota</taxon>
        <taxon>Actinomycetes</taxon>
        <taxon>Propionibacteriales</taxon>
        <taxon>Nocardioidaceae</taxon>
        <taxon>Micropruina</taxon>
    </lineage>
</organism>
<dbReference type="Proteomes" id="UP000238164">
    <property type="component" value="Chromosome 1"/>
</dbReference>
<evidence type="ECO:0000256" key="2">
    <source>
        <dbReference type="ARBA" id="ARBA00023125"/>
    </source>
</evidence>
<evidence type="ECO:0000256" key="3">
    <source>
        <dbReference type="ARBA" id="ARBA00023163"/>
    </source>
</evidence>
<dbReference type="PANTHER" id="PTHR46796">
    <property type="entry name" value="HTH-TYPE TRANSCRIPTIONAL ACTIVATOR RHAS-RELATED"/>
    <property type="match status" value="1"/>
</dbReference>
<dbReference type="EMBL" id="LT985188">
    <property type="protein sequence ID" value="SPD87488.1"/>
    <property type="molecule type" value="Genomic_DNA"/>
</dbReference>
<name>A0A2N9JIW9_9ACTN</name>
<gene>
    <name evidence="5" type="ORF">MPLG2_2458</name>
</gene>
<keyword evidence="1" id="KW-0805">Transcription regulation</keyword>
<dbReference type="SMART" id="SM00342">
    <property type="entry name" value="HTH_ARAC"/>
    <property type="match status" value="1"/>
</dbReference>
<dbReference type="PANTHER" id="PTHR46796:SF13">
    <property type="entry name" value="HTH-TYPE TRANSCRIPTIONAL ACTIVATOR RHAS"/>
    <property type="match status" value="1"/>
</dbReference>
<proteinExistence type="predicted"/>
<dbReference type="InterPro" id="IPR032783">
    <property type="entry name" value="AraC_lig"/>
</dbReference>
<dbReference type="KEGG" id="mgg:MPLG2_2458"/>
<dbReference type="SUPFAM" id="SSF46689">
    <property type="entry name" value="Homeodomain-like"/>
    <property type="match status" value="2"/>
</dbReference>
<protein>
    <recommendedName>
        <fullName evidence="4">HTH araC/xylS-type domain-containing protein</fullName>
    </recommendedName>
</protein>
<reference evidence="5 6" key="1">
    <citation type="submission" date="2018-02" db="EMBL/GenBank/DDBJ databases">
        <authorList>
            <person name="Cohen D.B."/>
            <person name="Kent A.D."/>
        </authorList>
    </citation>
    <scope>NUCLEOTIDE SEQUENCE [LARGE SCALE GENOMIC DNA]</scope>
    <source>
        <strain evidence="5">1</strain>
    </source>
</reference>
<dbReference type="Gene3D" id="1.10.10.60">
    <property type="entry name" value="Homeodomain-like"/>
    <property type="match status" value="2"/>
</dbReference>
<dbReference type="RefSeq" id="WP_173909623.1">
    <property type="nucleotide sequence ID" value="NZ_BAAAGO010000031.1"/>
</dbReference>
<dbReference type="InterPro" id="IPR009057">
    <property type="entry name" value="Homeodomain-like_sf"/>
</dbReference>
<keyword evidence="3" id="KW-0804">Transcription</keyword>
<dbReference type="GO" id="GO:0003700">
    <property type="term" value="F:DNA-binding transcription factor activity"/>
    <property type="evidence" value="ECO:0007669"/>
    <property type="project" value="InterPro"/>
</dbReference>
<keyword evidence="6" id="KW-1185">Reference proteome</keyword>
<accession>A0A2N9JIW9</accession>
<evidence type="ECO:0000259" key="4">
    <source>
        <dbReference type="PROSITE" id="PS01124"/>
    </source>
</evidence>
<evidence type="ECO:0000313" key="6">
    <source>
        <dbReference type="Proteomes" id="UP000238164"/>
    </source>
</evidence>
<dbReference type="AlphaFoldDB" id="A0A2N9JIW9"/>
<feature type="domain" description="HTH araC/xylS-type" evidence="4">
    <location>
        <begin position="202"/>
        <end position="300"/>
    </location>
</feature>
<dbReference type="Pfam" id="PF12833">
    <property type="entry name" value="HTH_18"/>
    <property type="match status" value="1"/>
</dbReference>
<keyword evidence="2" id="KW-0238">DNA-binding</keyword>
<dbReference type="Pfam" id="PF12852">
    <property type="entry name" value="Cupin_6"/>
    <property type="match status" value="1"/>
</dbReference>
<dbReference type="PROSITE" id="PS01124">
    <property type="entry name" value="HTH_ARAC_FAMILY_2"/>
    <property type="match status" value="1"/>
</dbReference>
<dbReference type="GO" id="GO:0043565">
    <property type="term" value="F:sequence-specific DNA binding"/>
    <property type="evidence" value="ECO:0007669"/>
    <property type="project" value="InterPro"/>
</dbReference>